<dbReference type="PANTHER" id="PTHR36933:SF1">
    <property type="entry name" value="SLL0788 PROTEIN"/>
    <property type="match status" value="1"/>
</dbReference>
<feature type="region of interest" description="Disordered" evidence="1">
    <location>
        <begin position="36"/>
        <end position="71"/>
    </location>
</feature>
<dbReference type="Gene3D" id="1.20.1260.10">
    <property type="match status" value="1"/>
</dbReference>
<sequence length="228" mass="23868">MFSTPVRRRGRRRATLAVAVTASALLLAACGGNDDEHDGMDHGGKASASTSAPASPPASPPAGQNPAPGAFNDADVMFAQMMIPHHEQALEMAALADGRAQDPEIKALAAEIAGAQDPEIKKMRSWLAAWGKPEDSSMAGMDHGSGSAGGSMDGMMTPKEMDELKAAKGTAFDKRFAELMIAHHKGAVDMAREQTAKGRNATATKLAQDVVRTQSTEIDTFTAILGRL</sequence>
<evidence type="ECO:0000256" key="2">
    <source>
        <dbReference type="SAM" id="SignalP"/>
    </source>
</evidence>
<dbReference type="InterPro" id="IPR005183">
    <property type="entry name" value="DUF305_CopM-like"/>
</dbReference>
<proteinExistence type="predicted"/>
<reference evidence="4" key="1">
    <citation type="submission" date="2015-08" db="EMBL/GenBank/DDBJ databases">
        <authorList>
            <person name="Babu N.S."/>
            <person name="Beckwith C.J."/>
            <person name="Beseler K.G."/>
            <person name="Brison A."/>
            <person name="Carone J.V."/>
            <person name="Caskin T.P."/>
            <person name="Diamond M."/>
            <person name="Durham M.E."/>
            <person name="Foxe J.M."/>
            <person name="Go M."/>
            <person name="Henderson B.A."/>
            <person name="Jones I.B."/>
            <person name="McGettigan J.A."/>
            <person name="Micheletti S.J."/>
            <person name="Nasrallah M.E."/>
            <person name="Ortiz D."/>
            <person name="Piller C.R."/>
            <person name="Privatt S.R."/>
            <person name="Schneider S.L."/>
            <person name="Sharp S."/>
            <person name="Smith T.C."/>
            <person name="Stanton J.D."/>
            <person name="Ullery H.E."/>
            <person name="Wilson R.J."/>
            <person name="Serrano M.G."/>
            <person name="Buck G."/>
            <person name="Lee V."/>
            <person name="Wang Y."/>
            <person name="Carvalho R."/>
            <person name="Voegtly L."/>
            <person name="Shi R."/>
            <person name="Duckworth R."/>
            <person name="Johnson A."/>
            <person name="Loviza R."/>
            <person name="Walstead R."/>
            <person name="Shah Z."/>
            <person name="Kiflezghi M."/>
            <person name="Wade K."/>
            <person name="Ball S.L."/>
            <person name="Bradley K.W."/>
            <person name="Asai D.J."/>
            <person name="Bowman C.A."/>
            <person name="Russell D.A."/>
            <person name="Pope W.H."/>
            <person name="Jacobs-Sera D."/>
            <person name="Hendrix R.W."/>
            <person name="Hatfull G.F."/>
        </authorList>
    </citation>
    <scope>NUCLEOTIDE SEQUENCE</scope>
    <source>
        <strain evidence="4">WAC2288</strain>
    </source>
</reference>
<dbReference type="Pfam" id="PF03713">
    <property type="entry name" value="DUF305"/>
    <property type="match status" value="1"/>
</dbReference>
<protein>
    <recommendedName>
        <fullName evidence="3">DUF305 domain-containing protein</fullName>
    </recommendedName>
</protein>
<evidence type="ECO:0000259" key="3">
    <source>
        <dbReference type="Pfam" id="PF03713"/>
    </source>
</evidence>
<feature type="domain" description="DUF305" evidence="3">
    <location>
        <begin position="75"/>
        <end position="225"/>
    </location>
</feature>
<accession>A0A1I9J5M7</accession>
<dbReference type="EMBL" id="KJ159185">
    <property type="protein sequence ID" value="AKA59111.1"/>
    <property type="molecule type" value="Genomic_DNA"/>
</dbReference>
<evidence type="ECO:0000313" key="4">
    <source>
        <dbReference type="EMBL" id="AKA59111.1"/>
    </source>
</evidence>
<name>A0A1I9J5M7_9ACTN</name>
<feature type="chain" id="PRO_5039244575" description="DUF305 domain-containing protein" evidence="2">
    <location>
        <begin position="29"/>
        <end position="228"/>
    </location>
</feature>
<keyword evidence="2" id="KW-0732">Signal</keyword>
<organism evidence="4">
    <name type="scientific">Streptomyces sp. WAC2288</name>
    <dbReference type="NCBI Taxonomy" id="1582798"/>
    <lineage>
        <taxon>Bacteria</taxon>
        <taxon>Bacillati</taxon>
        <taxon>Actinomycetota</taxon>
        <taxon>Actinomycetes</taxon>
        <taxon>Kitasatosporales</taxon>
        <taxon>Streptomycetaceae</taxon>
        <taxon>Streptomyces</taxon>
    </lineage>
</organism>
<dbReference type="PROSITE" id="PS51257">
    <property type="entry name" value="PROKAR_LIPOPROTEIN"/>
    <property type="match status" value="1"/>
</dbReference>
<feature type="signal peptide" evidence="2">
    <location>
        <begin position="1"/>
        <end position="28"/>
    </location>
</feature>
<feature type="compositionally biased region" description="Low complexity" evidence="1">
    <location>
        <begin position="61"/>
        <end position="70"/>
    </location>
</feature>
<dbReference type="InterPro" id="IPR012347">
    <property type="entry name" value="Ferritin-like"/>
</dbReference>
<dbReference type="AlphaFoldDB" id="A0A1I9J5M7"/>
<evidence type="ECO:0000256" key="1">
    <source>
        <dbReference type="SAM" id="MobiDB-lite"/>
    </source>
</evidence>
<reference evidence="4" key="2">
    <citation type="journal article" date="2016" name="Cell Chem. Biol.">
        <title>Discovery of Ibomycin, a Complex Macrolactone that Exerts Antifungal Activity by Impeding Endocytic Trafficking and Membrane Function.</title>
        <authorList>
            <person name="Robbins N."/>
            <person name="Spitzer M."/>
            <person name="Wang W."/>
            <person name="Waglechner N."/>
            <person name="Patel D.J."/>
            <person name="O'Brien J.S."/>
            <person name="Ejim L."/>
            <person name="Ejim O."/>
            <person name="Tyers M."/>
            <person name="Wright G.D."/>
        </authorList>
    </citation>
    <scope>NUCLEOTIDE SEQUENCE</scope>
    <source>
        <strain evidence="4">WAC2288</strain>
    </source>
</reference>
<dbReference type="PANTHER" id="PTHR36933">
    <property type="entry name" value="SLL0788 PROTEIN"/>
    <property type="match status" value="1"/>
</dbReference>